<keyword evidence="2" id="KW-0472">Membrane</keyword>
<dbReference type="Proteomes" id="UP000187735">
    <property type="component" value="Chromosome"/>
</dbReference>
<dbReference type="RefSeq" id="WP_077024959.1">
    <property type="nucleotide sequence ID" value="NZ_CP017641.1"/>
</dbReference>
<dbReference type="EMBL" id="CP017641">
    <property type="protein sequence ID" value="APZ93506.1"/>
    <property type="molecule type" value="Genomic_DNA"/>
</dbReference>
<dbReference type="OrthoDB" id="5747753at2"/>
<evidence type="ECO:0000313" key="3">
    <source>
        <dbReference type="EMBL" id="APZ93506.1"/>
    </source>
</evidence>
<keyword evidence="2" id="KW-1133">Transmembrane helix</keyword>
<keyword evidence="4" id="KW-1185">Reference proteome</keyword>
<sequence>MSTATVTSRIPELRRAIRQAKDVAFLVEPRVVRRVIRELHGYARLSTRVPHTDVLVVRHIDVRQYAHPDELGLDDFSQLPDLAILVAQPEEHELENQPLQDLMQLEWARLFHGCIDLTLTEQIDSGLLTRARIQECIDQVGQVEFDEAHAVLRSELRLIDSESYVEAYCEFVAVFLTLSRFSPDLLAVWFPSLTNVERVLAVLSQRMDVDRLFRETQLYGATQPDLTSGNMMDEARVASERQSWTEGISLQPSVGRYNRLVRKRARWGDRGNTVAAAVCAMRAVEAASTEDEKQTAQQNAEADIAALALRLRAALNFRETDLEDWRQSMWELLQNSTHGFWNSDKKLLYDLQKVCLDHERTVYKVDLVKWIVSRGKRPLRRPLTNLREVMMAKHLASSAARLVYVRLSGAERLRLSRLLHAAAELAEEQMRQRMRSALQETIVEVGLTPKSVPEQVAFDKVVEESLDCITLRGYLTMGYLRDAISRNDLKLPDLTDPRDLIRGDHLLRTDDRLDVSLDGVYRRGEFYLRWLQIVSSLAFGTRVGRFATLFLAIPFGGAVVIVVGVHHLLGLGHSTPDEHEAAVDESTLPDSDSPIETEDSPTDVATSETPLADTPDAPTESVAAAVTDDASPVTDDATDIGQTSTEKPVVTALLTSIDGEATELTSEAVNEETVGQESVGQPDEPPNFLYEWVGEQTVPLSIAIGFLLMALIHLPKFRQTCGNVVRYVWKIIRTVIWDTPMKLARLPIIRKVWRSRWLTRLRRYITTPFLIAWLGCRALPTVLDLVPQINLSPQSWQMVGIVGLLLSFAINSRLGRDAEELAGEWLANVWHDLRSRFLVALFEWVMDFFKWVLNVVERFIYAVDEWLRFHSGETWASLVAKACLGVVWSFVAFLIRIYVNLLIEPTLHPVKHFPVVTVAHKIFLPFILVIRDAMLWVLTPYVGVALAETITWFNILFLPGIFGFLVWELKENWRLYASNRVPYLQPIAIGSHGETGARLLKPGFHSGTLPKLFGRLRRLERKPPSFHRFSERRAFRESLEHVERDFRRFVERDLIQFLSYCVVWKDSQVTCRQVHSASNSLMVELDLAGSPHPPLQLLFQEQSGWLVATVAEHGWLDFVTPEQLHSFETALRGFYKKASVDLVREQLERRLIGHHPYDVCDQGLAIWPDRQFDREIICNLHRRHQIRPSPPSLAASYGLQPASRESVVFAESELPWVEWKQLWATPENSESAHQLPLACMQSARTALIRTART</sequence>
<keyword evidence="2" id="KW-0812">Transmembrane</keyword>
<evidence type="ECO:0000256" key="2">
    <source>
        <dbReference type="SAM" id="Phobius"/>
    </source>
</evidence>
<accession>A0A1P8WHG4</accession>
<dbReference type="STRING" id="1891926.Fuma_03124"/>
<dbReference type="AlphaFoldDB" id="A0A1P8WHG4"/>
<organism evidence="3 4">
    <name type="scientific">Fuerstiella marisgermanici</name>
    <dbReference type="NCBI Taxonomy" id="1891926"/>
    <lineage>
        <taxon>Bacteria</taxon>
        <taxon>Pseudomonadati</taxon>
        <taxon>Planctomycetota</taxon>
        <taxon>Planctomycetia</taxon>
        <taxon>Planctomycetales</taxon>
        <taxon>Planctomycetaceae</taxon>
        <taxon>Fuerstiella</taxon>
    </lineage>
</organism>
<gene>
    <name evidence="3" type="ORF">Fuma_03124</name>
</gene>
<feature type="region of interest" description="Disordered" evidence="1">
    <location>
        <begin position="576"/>
        <end position="644"/>
    </location>
</feature>
<proteinExistence type="predicted"/>
<feature type="transmembrane region" description="Helical" evidence="2">
    <location>
        <begin position="875"/>
        <end position="901"/>
    </location>
</feature>
<feature type="transmembrane region" description="Helical" evidence="2">
    <location>
        <begin position="546"/>
        <end position="569"/>
    </location>
</feature>
<protein>
    <submittedName>
        <fullName evidence="3">Uncharacterized protein</fullName>
    </submittedName>
</protein>
<name>A0A1P8WHG4_9PLAN</name>
<evidence type="ECO:0000256" key="1">
    <source>
        <dbReference type="SAM" id="MobiDB-lite"/>
    </source>
</evidence>
<evidence type="ECO:0000313" key="4">
    <source>
        <dbReference type="Proteomes" id="UP000187735"/>
    </source>
</evidence>
<reference evidence="3 4" key="1">
    <citation type="journal article" date="2016" name="Front. Microbiol.">
        <title>Fuerstia marisgermanicae gen. nov., sp. nov., an Unusual Member of the Phylum Planctomycetes from the German Wadden Sea.</title>
        <authorList>
            <person name="Kohn T."/>
            <person name="Heuer A."/>
            <person name="Jogler M."/>
            <person name="Vollmers J."/>
            <person name="Boedeker C."/>
            <person name="Bunk B."/>
            <person name="Rast P."/>
            <person name="Borchert D."/>
            <person name="Glockner I."/>
            <person name="Freese H.M."/>
            <person name="Klenk H.P."/>
            <person name="Overmann J."/>
            <person name="Kaster A.K."/>
            <person name="Rohde M."/>
            <person name="Wiegand S."/>
            <person name="Jogler C."/>
        </authorList>
    </citation>
    <scope>NUCLEOTIDE SEQUENCE [LARGE SCALE GENOMIC DNA]</scope>
    <source>
        <strain evidence="3 4">NH11</strain>
    </source>
</reference>
<dbReference type="KEGG" id="fmr:Fuma_03124"/>